<gene>
    <name evidence="1" type="ORF">LSAT_V11C500258070</name>
</gene>
<organism evidence="1 2">
    <name type="scientific">Lactuca sativa</name>
    <name type="common">Garden lettuce</name>
    <dbReference type="NCBI Taxonomy" id="4236"/>
    <lineage>
        <taxon>Eukaryota</taxon>
        <taxon>Viridiplantae</taxon>
        <taxon>Streptophyta</taxon>
        <taxon>Embryophyta</taxon>
        <taxon>Tracheophyta</taxon>
        <taxon>Spermatophyta</taxon>
        <taxon>Magnoliopsida</taxon>
        <taxon>eudicotyledons</taxon>
        <taxon>Gunneridae</taxon>
        <taxon>Pentapetalae</taxon>
        <taxon>asterids</taxon>
        <taxon>campanulids</taxon>
        <taxon>Asterales</taxon>
        <taxon>Asteraceae</taxon>
        <taxon>Cichorioideae</taxon>
        <taxon>Cichorieae</taxon>
        <taxon>Lactucinae</taxon>
        <taxon>Lactuca</taxon>
    </lineage>
</organism>
<accession>A0A9R1X7H3</accession>
<reference evidence="1 2" key="1">
    <citation type="journal article" date="2017" name="Nat. Commun.">
        <title>Genome assembly with in vitro proximity ligation data and whole-genome triplication in lettuce.</title>
        <authorList>
            <person name="Reyes-Chin-Wo S."/>
            <person name="Wang Z."/>
            <person name="Yang X."/>
            <person name="Kozik A."/>
            <person name="Arikit S."/>
            <person name="Song C."/>
            <person name="Xia L."/>
            <person name="Froenicke L."/>
            <person name="Lavelle D.O."/>
            <person name="Truco M.J."/>
            <person name="Xia R."/>
            <person name="Zhu S."/>
            <person name="Xu C."/>
            <person name="Xu H."/>
            <person name="Xu X."/>
            <person name="Cox K."/>
            <person name="Korf I."/>
            <person name="Meyers B.C."/>
            <person name="Michelmore R.W."/>
        </authorList>
    </citation>
    <scope>NUCLEOTIDE SEQUENCE [LARGE SCALE GENOMIC DNA]</scope>
    <source>
        <strain evidence="2">cv. Salinas</strain>
        <tissue evidence="1">Seedlings</tissue>
    </source>
</reference>
<keyword evidence="2" id="KW-1185">Reference proteome</keyword>
<comment type="caution">
    <text evidence="1">The sequence shown here is derived from an EMBL/GenBank/DDBJ whole genome shotgun (WGS) entry which is preliminary data.</text>
</comment>
<dbReference type="Proteomes" id="UP000235145">
    <property type="component" value="Unassembled WGS sequence"/>
</dbReference>
<evidence type="ECO:0000313" key="1">
    <source>
        <dbReference type="EMBL" id="KAJ0203710.1"/>
    </source>
</evidence>
<name>A0A9R1X7H3_LACSA</name>
<evidence type="ECO:0000313" key="2">
    <source>
        <dbReference type="Proteomes" id="UP000235145"/>
    </source>
</evidence>
<dbReference type="AlphaFoldDB" id="A0A9R1X7H3"/>
<sequence length="103" mass="11175">MVVSLTCIGKMSLSIDSSVDVGTANVSALPFWFACFSPAVDSSVCRFQITCTPYIMVVRELEKLACSHCYSQIQVPNTYIIFILKTCILLVASVEGSVSLEAI</sequence>
<proteinExistence type="predicted"/>
<protein>
    <submittedName>
        <fullName evidence="1">Uncharacterized protein</fullName>
    </submittedName>
</protein>
<dbReference type="EMBL" id="NBSK02000005">
    <property type="protein sequence ID" value="KAJ0203710.1"/>
    <property type="molecule type" value="Genomic_DNA"/>
</dbReference>